<name>A0A450T6Z1_9GAMM</name>
<feature type="compositionally biased region" description="Low complexity" evidence="1">
    <location>
        <begin position="1"/>
        <end position="18"/>
    </location>
</feature>
<dbReference type="AlphaFoldDB" id="A0A450T6Z1"/>
<evidence type="ECO:0000313" key="2">
    <source>
        <dbReference type="EMBL" id="VFJ62318.1"/>
    </source>
</evidence>
<reference evidence="2" key="1">
    <citation type="submission" date="2019-02" db="EMBL/GenBank/DDBJ databases">
        <authorList>
            <person name="Gruber-Vodicka R. H."/>
            <person name="Seah K. B. B."/>
        </authorList>
    </citation>
    <scope>NUCLEOTIDE SEQUENCE</scope>
    <source>
        <strain evidence="2">BECK_BZ131</strain>
    </source>
</reference>
<sequence length="293" mass="32336">MKKSGPSRPSSSSSGSPGTWLGDGYLERHFSPGASEEKYELTTAAVEAIRFLSGIARPRSTIAESRLSLVIQALAKLAEDTDTDKSRRIERLLAEKTRIDSVSESIARSEIDFGALKNNVRATLEQRSQASIADVLDRFPVAQGLGSVVGLLALGSRHGLEGNGIEMVAWVGEDNQRRRAHSEFDDLNAAHQAVVTARRQVETLAPAREQYQHGQSLLADRNALEELSAGIDSYRERRRIWLLEQHIETLDTRADGLEGEIGQRQGTLDNHTRVLRELERQPSNIPAHMLDLG</sequence>
<proteinExistence type="predicted"/>
<accession>A0A450T6Z1</accession>
<dbReference type="InterPro" id="IPR021804">
    <property type="entry name" value="DUF3375"/>
</dbReference>
<feature type="region of interest" description="Disordered" evidence="1">
    <location>
        <begin position="1"/>
        <end position="27"/>
    </location>
</feature>
<protein>
    <submittedName>
        <fullName evidence="2">Uncharacterized protein</fullName>
    </submittedName>
</protein>
<organism evidence="2">
    <name type="scientific">Candidatus Kentrum sp. FW</name>
    <dbReference type="NCBI Taxonomy" id="2126338"/>
    <lineage>
        <taxon>Bacteria</taxon>
        <taxon>Pseudomonadati</taxon>
        <taxon>Pseudomonadota</taxon>
        <taxon>Gammaproteobacteria</taxon>
        <taxon>Candidatus Kentrum</taxon>
    </lineage>
</organism>
<dbReference type="Pfam" id="PF11855">
    <property type="entry name" value="DUF3375"/>
    <property type="match status" value="2"/>
</dbReference>
<gene>
    <name evidence="2" type="ORF">BECKFW1821C_GA0114237_100229</name>
</gene>
<evidence type="ECO:0000256" key="1">
    <source>
        <dbReference type="SAM" id="MobiDB-lite"/>
    </source>
</evidence>
<dbReference type="EMBL" id="CAADFE010000002">
    <property type="protein sequence ID" value="VFJ62318.1"/>
    <property type="molecule type" value="Genomic_DNA"/>
</dbReference>